<evidence type="ECO:0000313" key="2">
    <source>
        <dbReference type="EMBL" id="CAG6485802.1"/>
    </source>
</evidence>
<reference evidence="2" key="1">
    <citation type="submission" date="2021-05" db="EMBL/GenBank/DDBJ databases">
        <authorList>
            <person name="Alioto T."/>
            <person name="Alioto T."/>
            <person name="Gomez Garrido J."/>
        </authorList>
    </citation>
    <scope>NUCLEOTIDE SEQUENCE</scope>
</reference>
<dbReference type="EMBL" id="HBUE01101946">
    <property type="protein sequence ID" value="CAG6485802.1"/>
    <property type="molecule type" value="Transcribed_RNA"/>
</dbReference>
<accession>A0A8D8FUK9</accession>
<feature type="region of interest" description="Disordered" evidence="1">
    <location>
        <begin position="1"/>
        <end position="31"/>
    </location>
</feature>
<sequence length="108" mass="12629">MLQQLQPERGQFVSDDNPVSATASRSSRGNCRRQQQAVHLLLRKKLLLVKFVREHHFDRCCFRSGLTWFLGKQTPSLDYGAQRQLKLHSRRDAVNQFLGVLVWQHRDS</sequence>
<dbReference type="EMBL" id="HBUE01101945">
    <property type="protein sequence ID" value="CAG6485801.1"/>
    <property type="molecule type" value="Transcribed_RNA"/>
</dbReference>
<protein>
    <submittedName>
        <fullName evidence="2">(northern house mosquito) hypothetical protein</fullName>
    </submittedName>
</protein>
<proteinExistence type="predicted"/>
<evidence type="ECO:0000256" key="1">
    <source>
        <dbReference type="SAM" id="MobiDB-lite"/>
    </source>
</evidence>
<organism evidence="2">
    <name type="scientific">Culex pipiens</name>
    <name type="common">House mosquito</name>
    <dbReference type="NCBI Taxonomy" id="7175"/>
    <lineage>
        <taxon>Eukaryota</taxon>
        <taxon>Metazoa</taxon>
        <taxon>Ecdysozoa</taxon>
        <taxon>Arthropoda</taxon>
        <taxon>Hexapoda</taxon>
        <taxon>Insecta</taxon>
        <taxon>Pterygota</taxon>
        <taxon>Neoptera</taxon>
        <taxon>Endopterygota</taxon>
        <taxon>Diptera</taxon>
        <taxon>Nematocera</taxon>
        <taxon>Culicoidea</taxon>
        <taxon>Culicidae</taxon>
        <taxon>Culicinae</taxon>
        <taxon>Culicini</taxon>
        <taxon>Culex</taxon>
        <taxon>Culex</taxon>
    </lineage>
</organism>
<dbReference type="AlphaFoldDB" id="A0A8D8FUK9"/>
<name>A0A8D8FUK9_CULPI</name>
<feature type="compositionally biased region" description="Polar residues" evidence="1">
    <location>
        <begin position="17"/>
        <end position="31"/>
    </location>
</feature>